<dbReference type="InterPro" id="IPR009061">
    <property type="entry name" value="DNA-bd_dom_put_sf"/>
</dbReference>
<sequence>MQLKIGDLAKRTGITVRTLHHYDKLGLLTPSVRSDAGYRLYDRNDIARLHRIQALRRLDLSLQEVAEIVDTQGVDLNVVIDEQIRNIEHHIKQQEELLTRLRELQNKMHDNSGPSLDYWLSTLEMMSVQDKYLNKADLDFLRQQPKMRSGELDRVLQSYAAQIRSLIQAKVPPEDHAALEIAKQWMKTVNTAIPHPGVLKKIVKLHEQEPAIQAMSGVDQEVMNYLNQSAVEIRYQFYRSFLSEEECQYMRPAFIRNADRWLALFADLQALIDQGVAASDERTQERLVEWREMFFEAWGHNLEVIQKVRLHHQKEPPTTFGGGLTQEILNYALTGLYFMETQRHLEGQPTSKSAKRKR</sequence>
<dbReference type="EMBL" id="CP133720">
    <property type="protein sequence ID" value="WMW79635.1"/>
    <property type="molecule type" value="Genomic_DNA"/>
</dbReference>
<evidence type="ECO:0000256" key="4">
    <source>
        <dbReference type="ARBA" id="ARBA00023163"/>
    </source>
</evidence>
<evidence type="ECO:0000256" key="5">
    <source>
        <dbReference type="SAM" id="Coils"/>
    </source>
</evidence>
<dbReference type="PRINTS" id="PR00040">
    <property type="entry name" value="HTHMERR"/>
</dbReference>
<dbReference type="Pfam" id="PF13411">
    <property type="entry name" value="MerR_1"/>
    <property type="match status" value="1"/>
</dbReference>
<gene>
    <name evidence="7" type="ORF">RF679_13370</name>
</gene>
<dbReference type="PANTHER" id="PTHR30204:SF69">
    <property type="entry name" value="MERR-FAMILY TRANSCRIPTIONAL REGULATOR"/>
    <property type="match status" value="1"/>
</dbReference>
<evidence type="ECO:0000313" key="7">
    <source>
        <dbReference type="EMBL" id="WMW79635.1"/>
    </source>
</evidence>
<evidence type="ECO:0000313" key="8">
    <source>
        <dbReference type="Proteomes" id="UP001181355"/>
    </source>
</evidence>
<evidence type="ECO:0000256" key="1">
    <source>
        <dbReference type="ARBA" id="ARBA00022491"/>
    </source>
</evidence>
<evidence type="ECO:0000256" key="2">
    <source>
        <dbReference type="ARBA" id="ARBA00023015"/>
    </source>
</evidence>
<keyword evidence="1" id="KW-0678">Repressor</keyword>
<proteinExistence type="predicted"/>
<dbReference type="Proteomes" id="UP001181355">
    <property type="component" value="Chromosome"/>
</dbReference>
<keyword evidence="3" id="KW-0238">DNA-binding</keyword>
<feature type="coiled-coil region" evidence="5">
    <location>
        <begin position="84"/>
        <end position="111"/>
    </location>
</feature>
<evidence type="ECO:0000256" key="3">
    <source>
        <dbReference type="ARBA" id="ARBA00023125"/>
    </source>
</evidence>
<protein>
    <submittedName>
        <fullName evidence="7">MerR family transcriptional regulator</fullName>
    </submittedName>
</protein>
<dbReference type="RefSeq" id="WP_309481130.1">
    <property type="nucleotide sequence ID" value="NZ_CP133720.1"/>
</dbReference>
<keyword evidence="2" id="KW-0805">Transcription regulation</keyword>
<organism evidence="7 8">
    <name type="scientific">Undibacterium cyanobacteriorum</name>
    <dbReference type="NCBI Taxonomy" id="3073561"/>
    <lineage>
        <taxon>Bacteria</taxon>
        <taxon>Pseudomonadati</taxon>
        <taxon>Pseudomonadota</taxon>
        <taxon>Betaproteobacteria</taxon>
        <taxon>Burkholderiales</taxon>
        <taxon>Oxalobacteraceae</taxon>
        <taxon>Undibacterium</taxon>
    </lineage>
</organism>
<dbReference type="PANTHER" id="PTHR30204">
    <property type="entry name" value="REDOX-CYCLING DRUG-SENSING TRANSCRIPTIONAL ACTIVATOR SOXR"/>
    <property type="match status" value="1"/>
</dbReference>
<feature type="domain" description="HTH merR-type" evidence="6">
    <location>
        <begin position="1"/>
        <end position="71"/>
    </location>
</feature>
<evidence type="ECO:0000259" key="6">
    <source>
        <dbReference type="PROSITE" id="PS50937"/>
    </source>
</evidence>
<dbReference type="SUPFAM" id="SSF46955">
    <property type="entry name" value="Putative DNA-binding domain"/>
    <property type="match status" value="1"/>
</dbReference>
<reference evidence="7" key="1">
    <citation type="submission" date="2023-09" db="EMBL/GenBank/DDBJ databases">
        <title>Undibacterium sp. 20NA77.5 isolated from freshwater.</title>
        <authorList>
            <person name="Le V."/>
            <person name="Ko S.-R."/>
            <person name="Ahn C.-Y."/>
            <person name="Oh H.-M."/>
        </authorList>
    </citation>
    <scope>NUCLEOTIDE SEQUENCE</scope>
    <source>
        <strain evidence="7">20NA77.5</strain>
    </source>
</reference>
<keyword evidence="8" id="KW-1185">Reference proteome</keyword>
<dbReference type="InterPro" id="IPR047057">
    <property type="entry name" value="MerR_fam"/>
</dbReference>
<keyword evidence="5" id="KW-0175">Coiled coil</keyword>
<keyword evidence="4" id="KW-0804">Transcription</keyword>
<accession>A0ABY9RG76</accession>
<name>A0ABY9RG76_9BURK</name>
<dbReference type="Gene3D" id="1.10.1660.10">
    <property type="match status" value="1"/>
</dbReference>
<dbReference type="SMART" id="SM00422">
    <property type="entry name" value="HTH_MERR"/>
    <property type="match status" value="1"/>
</dbReference>
<dbReference type="InterPro" id="IPR000551">
    <property type="entry name" value="MerR-type_HTH_dom"/>
</dbReference>
<dbReference type="PROSITE" id="PS00552">
    <property type="entry name" value="HTH_MERR_1"/>
    <property type="match status" value="1"/>
</dbReference>
<dbReference type="PROSITE" id="PS50937">
    <property type="entry name" value="HTH_MERR_2"/>
    <property type="match status" value="1"/>
</dbReference>